<dbReference type="Gene3D" id="3.30.70.1620">
    <property type="match status" value="1"/>
</dbReference>
<dbReference type="Pfam" id="PF06470">
    <property type="entry name" value="SMC_hinge"/>
    <property type="match status" value="1"/>
</dbReference>
<dbReference type="CDD" id="cd03273">
    <property type="entry name" value="ABC_SMC2_euk"/>
    <property type="match status" value="1"/>
</dbReference>
<keyword evidence="17" id="KW-1185">Reference proteome</keyword>
<dbReference type="InterPro" id="IPR003395">
    <property type="entry name" value="RecF/RecN/SMC_N"/>
</dbReference>
<keyword evidence="5" id="KW-0498">Mitosis</keyword>
<dbReference type="FunFam" id="1.20.1060.20:FF:000005">
    <property type="entry name" value="Structural maintenance of chromosomes 2"/>
    <property type="match status" value="1"/>
</dbReference>
<dbReference type="GO" id="GO:0000280">
    <property type="term" value="P:nuclear division"/>
    <property type="evidence" value="ECO:0007669"/>
    <property type="project" value="UniProtKB-ARBA"/>
</dbReference>
<dbReference type="Pfam" id="PF02463">
    <property type="entry name" value="SMC_N"/>
    <property type="match status" value="1"/>
</dbReference>
<dbReference type="InterPro" id="IPR024704">
    <property type="entry name" value="SMC"/>
</dbReference>
<dbReference type="OrthoDB" id="10255539at2759"/>
<dbReference type="SMART" id="SM00968">
    <property type="entry name" value="SMC_hinge"/>
    <property type="match status" value="1"/>
</dbReference>
<keyword evidence="6" id="KW-0067">ATP-binding</keyword>
<keyword evidence="8" id="KW-0226">DNA condensation</keyword>
<dbReference type="GO" id="GO:0030261">
    <property type="term" value="P:chromosome condensation"/>
    <property type="evidence" value="ECO:0007669"/>
    <property type="project" value="UniProtKB-KW"/>
</dbReference>
<dbReference type="InterPro" id="IPR027417">
    <property type="entry name" value="P-loop_NTPase"/>
</dbReference>
<evidence type="ECO:0000256" key="12">
    <source>
        <dbReference type="PIRNR" id="PIRNR005719"/>
    </source>
</evidence>
<dbReference type="PANTHER" id="PTHR43977">
    <property type="entry name" value="STRUCTURAL MAINTENANCE OF CHROMOSOMES PROTEIN 3"/>
    <property type="match status" value="1"/>
</dbReference>
<evidence type="ECO:0000259" key="15">
    <source>
        <dbReference type="SMART" id="SM00968"/>
    </source>
</evidence>
<dbReference type="GO" id="GO:0016887">
    <property type="term" value="F:ATP hydrolysis activity"/>
    <property type="evidence" value="ECO:0007669"/>
    <property type="project" value="InterPro"/>
</dbReference>
<dbReference type="AlphaFoldDB" id="A0A9P0CUQ6"/>
<evidence type="ECO:0000256" key="10">
    <source>
        <dbReference type="ARBA" id="ARBA00023306"/>
    </source>
</evidence>
<evidence type="ECO:0000313" key="17">
    <source>
        <dbReference type="Proteomes" id="UP001153636"/>
    </source>
</evidence>
<feature type="region of interest" description="Disordered" evidence="14">
    <location>
        <begin position="935"/>
        <end position="955"/>
    </location>
</feature>
<evidence type="ECO:0000256" key="4">
    <source>
        <dbReference type="ARBA" id="ARBA00022741"/>
    </source>
</evidence>
<gene>
    <name evidence="16" type="ORF">PSYICH_LOCUS9958</name>
</gene>
<dbReference type="InterPro" id="IPR010935">
    <property type="entry name" value="SMC_hinge"/>
</dbReference>
<dbReference type="Proteomes" id="UP001153636">
    <property type="component" value="Chromosome 4"/>
</dbReference>
<evidence type="ECO:0000256" key="9">
    <source>
        <dbReference type="ARBA" id="ARBA00023242"/>
    </source>
</evidence>
<dbReference type="Gene3D" id="1.20.1060.20">
    <property type="match status" value="1"/>
</dbReference>
<keyword evidence="9 12" id="KW-0539">Nucleus</keyword>
<dbReference type="InterPro" id="IPR027120">
    <property type="entry name" value="Smc2_ABC"/>
</dbReference>
<evidence type="ECO:0000313" key="16">
    <source>
        <dbReference type="EMBL" id="CAH1109782.1"/>
    </source>
</evidence>
<evidence type="ECO:0000256" key="14">
    <source>
        <dbReference type="SAM" id="MobiDB-lite"/>
    </source>
</evidence>
<evidence type="ECO:0000256" key="8">
    <source>
        <dbReference type="ARBA" id="ARBA00023067"/>
    </source>
</evidence>
<organism evidence="16 17">
    <name type="scientific">Psylliodes chrysocephalus</name>
    <dbReference type="NCBI Taxonomy" id="3402493"/>
    <lineage>
        <taxon>Eukaryota</taxon>
        <taxon>Metazoa</taxon>
        <taxon>Ecdysozoa</taxon>
        <taxon>Arthropoda</taxon>
        <taxon>Hexapoda</taxon>
        <taxon>Insecta</taxon>
        <taxon>Pterygota</taxon>
        <taxon>Neoptera</taxon>
        <taxon>Endopterygota</taxon>
        <taxon>Coleoptera</taxon>
        <taxon>Polyphaga</taxon>
        <taxon>Cucujiformia</taxon>
        <taxon>Chrysomeloidea</taxon>
        <taxon>Chrysomelidae</taxon>
        <taxon>Galerucinae</taxon>
        <taxon>Alticini</taxon>
        <taxon>Psylliodes</taxon>
    </lineage>
</organism>
<accession>A0A9P0CUQ6</accession>
<keyword evidence="7 13" id="KW-0175">Coiled coil</keyword>
<evidence type="ECO:0000256" key="5">
    <source>
        <dbReference type="ARBA" id="ARBA00022776"/>
    </source>
</evidence>
<evidence type="ECO:0000256" key="2">
    <source>
        <dbReference type="ARBA" id="ARBA00005231"/>
    </source>
</evidence>
<dbReference type="GO" id="GO:0031981">
    <property type="term" value="C:nuclear lumen"/>
    <property type="evidence" value="ECO:0007669"/>
    <property type="project" value="UniProtKB-ARBA"/>
</dbReference>
<comment type="function">
    <text evidence="11">Central component of the condensin complex, a complex required for conversion of interphase chromatin into mitotic-like condense chromosomes. The condensin complex probably introduces positive supercoils into relaxed DNA in the presence of type I topoisomerases and converts nicked DNA into positive knotted forms in the presence of type II topoisomerases.</text>
</comment>
<name>A0A9P0CUQ6_9CUCU</name>
<dbReference type="SUPFAM" id="SSF75553">
    <property type="entry name" value="Smc hinge domain"/>
    <property type="match status" value="1"/>
</dbReference>
<keyword evidence="4" id="KW-0547">Nucleotide-binding</keyword>
<feature type="coiled-coil region" evidence="13">
    <location>
        <begin position="246"/>
        <end position="365"/>
    </location>
</feature>
<feature type="domain" description="SMC hinge" evidence="15">
    <location>
        <begin position="520"/>
        <end position="640"/>
    </location>
</feature>
<protein>
    <recommendedName>
        <fullName evidence="12">Structural maintenance of chromosomes protein</fullName>
    </recommendedName>
</protein>
<evidence type="ECO:0000256" key="1">
    <source>
        <dbReference type="ARBA" id="ARBA00004123"/>
    </source>
</evidence>
<evidence type="ECO:0000256" key="7">
    <source>
        <dbReference type="ARBA" id="ARBA00023054"/>
    </source>
</evidence>
<dbReference type="GO" id="GO:0098813">
    <property type="term" value="P:nuclear chromosome segregation"/>
    <property type="evidence" value="ECO:0007669"/>
    <property type="project" value="UniProtKB-ARBA"/>
</dbReference>
<dbReference type="InterPro" id="IPR036277">
    <property type="entry name" value="SMC_hinge_sf"/>
</dbReference>
<comment type="subcellular location">
    <subcellularLocation>
        <location evidence="1 12">Nucleus</location>
    </subcellularLocation>
</comment>
<dbReference type="FunFam" id="3.40.50.300:FF:000278">
    <property type="entry name" value="Structural maintenance of chromosomes 2"/>
    <property type="match status" value="1"/>
</dbReference>
<dbReference type="Gene3D" id="3.40.50.300">
    <property type="entry name" value="P-loop containing nucleotide triphosphate hydrolases"/>
    <property type="match status" value="2"/>
</dbReference>
<reference evidence="16" key="1">
    <citation type="submission" date="2022-01" db="EMBL/GenBank/DDBJ databases">
        <authorList>
            <person name="King R."/>
        </authorList>
    </citation>
    <scope>NUCLEOTIDE SEQUENCE</scope>
</reference>
<comment type="similarity">
    <text evidence="2">Belongs to the SMC family. SMC2 subfamily.</text>
</comment>
<feature type="coiled-coil region" evidence="13">
    <location>
        <begin position="444"/>
        <end position="495"/>
    </location>
</feature>
<dbReference type="GO" id="GO:0000796">
    <property type="term" value="C:condensin complex"/>
    <property type="evidence" value="ECO:0007669"/>
    <property type="project" value="UniProtKB-ARBA"/>
</dbReference>
<dbReference type="EMBL" id="OV651816">
    <property type="protein sequence ID" value="CAH1109782.1"/>
    <property type="molecule type" value="Genomic_DNA"/>
</dbReference>
<dbReference type="PIRSF" id="PIRSF005719">
    <property type="entry name" value="SMC"/>
    <property type="match status" value="1"/>
</dbReference>
<proteinExistence type="inferred from homology"/>
<dbReference type="GO" id="GO:0051301">
    <property type="term" value="P:cell division"/>
    <property type="evidence" value="ECO:0007669"/>
    <property type="project" value="UniProtKB-KW"/>
</dbReference>
<dbReference type="GO" id="GO:0005524">
    <property type="term" value="F:ATP binding"/>
    <property type="evidence" value="ECO:0007669"/>
    <property type="project" value="UniProtKB-KW"/>
</dbReference>
<evidence type="ECO:0000256" key="11">
    <source>
        <dbReference type="ARBA" id="ARBA00058936"/>
    </source>
</evidence>
<keyword evidence="3" id="KW-0132">Cell division</keyword>
<evidence type="ECO:0000256" key="6">
    <source>
        <dbReference type="ARBA" id="ARBA00022840"/>
    </source>
</evidence>
<evidence type="ECO:0000256" key="3">
    <source>
        <dbReference type="ARBA" id="ARBA00022618"/>
    </source>
</evidence>
<keyword evidence="10" id="KW-0131">Cell cycle</keyword>
<dbReference type="FunFam" id="3.40.50.300:FF:000385">
    <property type="entry name" value="Structural maintenance of chromosomes 2"/>
    <property type="match status" value="1"/>
</dbReference>
<sequence>MYIKSIVLDGFKSYGQRTEIHGFDEQFNAITGLNGSGKSNILDSICFVLGISNLTHVRAASLQDLIYKSGQAGVNRATVSIIFDNSNSAQCPPGFEQYKEIIITRQIVMGGKNKYLINGTNVPNKKIQDLFCSVQLNVNNPHFLIMQGKITKVLNMKPPEILAMVEEAAGTRMYEVKRQHAQKLIEKKDAKLLELRAIFNEEIAPKLKKLRQDRELYLEYQQVDRELEKMLQLYQCWQYYQTKHAVLNAKKNLEIAQKEIEGFENEIEQNIGKTKKLDEDIKKITSNANTEITAQLHELEAKLKAKEKNEAKSNASVKSIKENINLEEKKLDQLKRNVQDDGKALTIKEQELEKVQSLFDTLKNNDQKDNEAFILSQKKFEAVSAGMEVNDEGEAQTLQEQFMQAKEEALRAVTESKQASMQLTSCQSQLAQKQKETGSNSADYERDRVALDKKEKEVKDLETNIGKLNYSEERMGDLQAQRRALTQEIRVLREKIDNFYMHRPQTKFSYSNPESNFNKRSVKGVVCKLIKCQDTSTCMALEIAAGGKLFNVIVDTEATGKKLLKNGNLQRRITFIPLNKIQAGKIDDTTVEFAQRLVSAENCKAALSLIQYDRELQSAMEFVFGNVFICKDLNVAQKISFNDRIRKRCVTLDGDVTDPSGTLSGGAPVKGGSMFVQLWETQKNEELLATKERELAQINGEINQLSGIQENYNTVKRQLDLTRHELNLIKQRLQQSTHHRQQEEVNNLKIQIDELKKKAKTCKEVEIKSNQRATELEEKMKDAKGYREKQLKEAEQELKKMKQKSEKSRKEWKQREQDYETLNLEISELKKGLETSNAQIEICEKAIVDLKEQLQDISGSAEEIKEAVKNLQAEVKRTKSIITENNRDIQKKNKEKENLLAKNNDLELKIKEHSHEVNKLEENCKNAKNREQELSRKFKGNNPNSQKAEEMSHKDGLELESRIKNYQEKKHKLSRTVNAKAQSMFEQEEKQYNECRKKEKIVEQDKKKIIDTIVDMDKQKENSLKLAYQQVSKDFGSIFGTLLPGANAKLLAPPGKTILQGLEVKVSLDGVWKESLTELSGGQRSLAALSLILAMLLFKPAPLYILDEVDAALDLSHTQNIGHMLKSHFKKSQFIIVSLKDGMFNNANVLFRTKFVDGVSMITRTVNKNK</sequence>
<evidence type="ECO:0000256" key="13">
    <source>
        <dbReference type="SAM" id="Coils"/>
    </source>
</evidence>
<dbReference type="SUPFAM" id="SSF52540">
    <property type="entry name" value="P-loop containing nucleoside triphosphate hydrolases"/>
    <property type="match status" value="1"/>
</dbReference>
<dbReference type="GO" id="GO:0000793">
    <property type="term" value="C:condensed chromosome"/>
    <property type="evidence" value="ECO:0007669"/>
    <property type="project" value="UniProtKB-ARBA"/>
</dbReference>